<feature type="compositionally biased region" description="Basic and acidic residues" evidence="1">
    <location>
        <begin position="241"/>
        <end position="251"/>
    </location>
</feature>
<feature type="compositionally biased region" description="Polar residues" evidence="1">
    <location>
        <begin position="1315"/>
        <end position="1334"/>
    </location>
</feature>
<evidence type="ECO:0000256" key="1">
    <source>
        <dbReference type="SAM" id="MobiDB-lite"/>
    </source>
</evidence>
<proteinExistence type="predicted"/>
<comment type="caution">
    <text evidence="2">The sequence shown here is derived from an EMBL/GenBank/DDBJ whole genome shotgun (WGS) entry which is preliminary data.</text>
</comment>
<feature type="compositionally biased region" description="Low complexity" evidence="1">
    <location>
        <begin position="352"/>
        <end position="382"/>
    </location>
</feature>
<feature type="region of interest" description="Disordered" evidence="1">
    <location>
        <begin position="615"/>
        <end position="636"/>
    </location>
</feature>
<feature type="compositionally biased region" description="Low complexity" evidence="1">
    <location>
        <begin position="916"/>
        <end position="934"/>
    </location>
</feature>
<feature type="compositionally biased region" description="Polar residues" evidence="1">
    <location>
        <begin position="1343"/>
        <end position="1370"/>
    </location>
</feature>
<gene>
    <name evidence="2" type="ORF">ABB37_08579</name>
</gene>
<name>A0A0N0VDC6_LEPPY</name>
<feature type="region of interest" description="Disordered" evidence="1">
    <location>
        <begin position="1125"/>
        <end position="1370"/>
    </location>
</feature>
<sequence length="1559" mass="162750">MYPYPPGLYRPRPDANMMATYHQQQQFYQQQQQQQQRCQWRSIHGTYPVMDQNPNIQGTGYTNYMGQQQQPQQQIYSPHMGGYPMQQQSPLQYGGGFNAPTSRPMNDMNIQQQQQQQQLRPGWAESRPGRTPCKDDWWSHVKDEMQRIESPRGIDLEKEDEHANVMEELQRTGTTSGVVDDGEDGAAAFEERRNQHNESEGAFGANPKEDGGNPPQQPYYDHPQRKPYPSAESGREGASGEEAKAPLETRPNKQCRSSQLAGTEEGWKRKGLESTPYRPYSSKEKNDESQQQQQQQQEGDVTELANSAFHPAGSPGAKNGQAAAGVQRMPRIPPPRRQTAGKGDNAAHNNISSSSGGAPMSTTSAATTATGAVTTTTSPAGTNDTSAGGGNVLPPHRPPLQDEADRSRRMSQSENNAESFKRGDSTMQVDREDPRGQLPSIVIEDRGATVNDDKAAAAVLAWRRGSGSAVDHRGYSIGGVTHLRLSTSEPAHSAEATKVVPPGQKKSVASPVKAGGRDQRAYSYFNNCHTTALREDEEEDNNGSGSDGEDESDSSSSSGDEADDEESDSEDEDDEVEYSTIHRPFGHVNNLGRSTLEYSAFRDIPDEAEHAEGGEVTAANGTLPLPKAPVEARRSPGTDGINPFSGAGGGEVLPHKSAGHLFNLNSSITTRSYSTGIDDRAYMMADMSIIERHNGTHDEEGKMPAPSERSPPPPPRGREYSILALRDEGSPYAAGNPASPLQHHLPSQQTHTPEKETSDPAAKDRKRGDADPSDCVMDRLQRVGVGKRAPPKITIKANTATAPAAVSGSSSPNSNAATAPQTTSTTPTLPNVHKQQPNRDGKQQKSSNDGASAAAKVKIEDIKLPPAGVNERRVPPAGSTSPRVPRSPVDDGKTKSSPTSKEGPLSNTNKLPPTPTTKAPPAASTTAAPAAVPAPKKPPTAQPLMSNTVEISHCDNSGAAPKPLPHASVPGKHVSIFKRIRKGPAAGAQGEKPIKSPTTSSLPAHTTDVAWGAAAAAAAVSAFAASPSDKMAGLGKVKVSSRASLGVAPAAAATPPTSAVGTGKATVSSAGGTSPPIASAVRANLGSSKQTTPKLATPPSDHPAGSPIVEKLSGLTRHAVSPIAAHPPSVFPVKTPSTAAADTTRAPVKSTEGLAKNSTSADAPRGVVSAGATTSESPKGAGLPSSSPGPLQLSSNLLSLTSSTSTGLADVPGEKAEAAAQSASPATTSLNMSPSSIAKDGCESRQGRQQPRPVHARASPSATPLSVAPGSRNIGGRQASTQPAPGASAANANMERLTKLPSKRTGTPSLPLLSVPNSAALNRNTTGASNTDSRISAVRRLSPTASAETNIGSTSPESQHSDGSTSNYVPQLTSTRTTATCRPACRTTMASAGRPSAVALHGLSSPRPPTTTTTTNAHSPSQRKTASVPSATGTTVATAAATAKKGAGGSSARPVPAPTKTPTRSAAALTTTTTAKDNDDDMRDAWMTEAYDFYAYSGQSLSDDEQDTHHNKGPSSPPPPPPAETGNCDTPSAPAPITRRGVKRLSAAAGSLADLGYII</sequence>
<dbReference type="Proteomes" id="UP000037923">
    <property type="component" value="Unassembled WGS sequence"/>
</dbReference>
<feature type="region of interest" description="Disordered" evidence="1">
    <location>
        <begin position="1390"/>
        <end position="1481"/>
    </location>
</feature>
<feature type="compositionally biased region" description="Basic and acidic residues" evidence="1">
    <location>
        <begin position="752"/>
        <end position="781"/>
    </location>
</feature>
<feature type="compositionally biased region" description="Polar residues" evidence="1">
    <location>
        <begin position="1085"/>
        <end position="1094"/>
    </location>
</feature>
<feature type="compositionally biased region" description="Polar residues" evidence="1">
    <location>
        <begin position="895"/>
        <end position="911"/>
    </location>
</feature>
<feature type="region of interest" description="Disordered" evidence="1">
    <location>
        <begin position="981"/>
        <end position="1003"/>
    </location>
</feature>
<dbReference type="OrthoDB" id="267882at2759"/>
<feature type="region of interest" description="Disordered" evidence="1">
    <location>
        <begin position="192"/>
        <end position="440"/>
    </location>
</feature>
<feature type="compositionally biased region" description="Acidic residues" evidence="1">
    <location>
        <begin position="535"/>
        <end position="553"/>
    </location>
</feature>
<dbReference type="GeneID" id="26908863"/>
<keyword evidence="3" id="KW-1185">Reference proteome</keyword>
<feature type="compositionally biased region" description="Low complexity" evidence="1">
    <location>
        <begin position="1425"/>
        <end position="1445"/>
    </location>
</feature>
<feature type="region of interest" description="Disordered" evidence="1">
    <location>
        <begin position="1045"/>
        <end position="1108"/>
    </location>
</feature>
<dbReference type="VEuPathDB" id="TriTrypDB:LpyrH10_25_0770"/>
<feature type="compositionally biased region" description="Low complexity" evidence="1">
    <location>
        <begin position="799"/>
        <end position="831"/>
    </location>
</feature>
<organism evidence="2 3">
    <name type="scientific">Leptomonas pyrrhocoris</name>
    <name type="common">Firebug parasite</name>
    <dbReference type="NCBI Taxonomy" id="157538"/>
    <lineage>
        <taxon>Eukaryota</taxon>
        <taxon>Discoba</taxon>
        <taxon>Euglenozoa</taxon>
        <taxon>Kinetoplastea</taxon>
        <taxon>Metakinetoplastina</taxon>
        <taxon>Trypanosomatida</taxon>
        <taxon>Trypanosomatidae</taxon>
        <taxon>Leishmaniinae</taxon>
        <taxon>Leptomonas</taxon>
    </lineage>
</organism>
<feature type="compositionally biased region" description="Low complexity" evidence="1">
    <location>
        <begin position="1218"/>
        <end position="1229"/>
    </location>
</feature>
<feature type="compositionally biased region" description="Low complexity" evidence="1">
    <location>
        <begin position="1182"/>
        <end position="1208"/>
    </location>
</feature>
<feature type="compositionally biased region" description="Polar residues" evidence="1">
    <location>
        <begin position="99"/>
        <end position="110"/>
    </location>
</feature>
<feature type="region of interest" description="Disordered" evidence="1">
    <location>
        <begin position="696"/>
        <end position="944"/>
    </location>
</feature>
<feature type="compositionally biased region" description="Polar residues" evidence="1">
    <location>
        <begin position="252"/>
        <end position="261"/>
    </location>
</feature>
<feature type="region of interest" description="Disordered" evidence="1">
    <location>
        <begin position="49"/>
        <end position="137"/>
    </location>
</feature>
<feature type="compositionally biased region" description="Basic and acidic residues" evidence="1">
    <location>
        <begin position="399"/>
        <end position="408"/>
    </location>
</feature>
<feature type="compositionally biased region" description="Low complexity" evidence="1">
    <location>
        <begin position="1045"/>
        <end position="1063"/>
    </location>
</feature>
<evidence type="ECO:0000313" key="3">
    <source>
        <dbReference type="Proteomes" id="UP000037923"/>
    </source>
</evidence>
<feature type="compositionally biased region" description="Acidic residues" evidence="1">
    <location>
        <begin position="560"/>
        <end position="577"/>
    </location>
</feature>
<dbReference type="OMA" id="HVAMEND"/>
<reference evidence="2 3" key="1">
    <citation type="submission" date="2015-07" db="EMBL/GenBank/DDBJ databases">
        <title>High-quality genome of monoxenous trypanosomatid Leptomonas pyrrhocoris.</title>
        <authorList>
            <person name="Flegontov P."/>
            <person name="Butenko A."/>
            <person name="Firsov S."/>
            <person name="Vlcek C."/>
            <person name="Logacheva M.D."/>
            <person name="Field M."/>
            <person name="Filatov D."/>
            <person name="Flegontova O."/>
            <person name="Gerasimov E."/>
            <person name="Jackson A.P."/>
            <person name="Kelly S."/>
            <person name="Opperdoes F."/>
            <person name="O'Reilly A."/>
            <person name="Votypka J."/>
            <person name="Yurchenko V."/>
            <person name="Lukes J."/>
        </authorList>
    </citation>
    <scope>NUCLEOTIDE SEQUENCE [LARGE SCALE GENOMIC DNA]</scope>
    <source>
        <strain evidence="2">H10</strain>
    </source>
</reference>
<feature type="compositionally biased region" description="Low complexity" evidence="1">
    <location>
        <begin position="1461"/>
        <end position="1475"/>
    </location>
</feature>
<dbReference type="EMBL" id="LGTL01000025">
    <property type="protein sequence ID" value="KPA75278.1"/>
    <property type="molecule type" value="Genomic_DNA"/>
</dbReference>
<dbReference type="RefSeq" id="XP_015653717.1">
    <property type="nucleotide sequence ID" value="XM_015807635.1"/>
</dbReference>
<feature type="region of interest" description="Disordered" evidence="1">
    <location>
        <begin position="489"/>
        <end position="589"/>
    </location>
</feature>
<feature type="compositionally biased region" description="Polar residues" evidence="1">
    <location>
        <begin position="52"/>
        <end position="66"/>
    </location>
</feature>
<feature type="region of interest" description="Disordered" evidence="1">
    <location>
        <begin position="1499"/>
        <end position="1539"/>
    </location>
</feature>
<feature type="compositionally biased region" description="Basic and acidic residues" evidence="1">
    <location>
        <begin position="419"/>
        <end position="435"/>
    </location>
</feature>
<accession>A0A0N0VDC6</accession>
<protein>
    <submittedName>
        <fullName evidence="2">Uncharacterized protein</fullName>
    </submittedName>
</protein>
<evidence type="ECO:0000313" key="2">
    <source>
        <dbReference type="EMBL" id="KPA75278.1"/>
    </source>
</evidence>